<proteinExistence type="inferred from homology"/>
<comment type="cofactor">
    <cofactor evidence="9">
        <name>Mg(2+)</name>
        <dbReference type="ChEBI" id="CHEBI:18420"/>
    </cofactor>
</comment>
<evidence type="ECO:0000313" key="11">
    <source>
        <dbReference type="EMBL" id="AGY91249.1"/>
    </source>
</evidence>
<comment type="subunit">
    <text evidence="9">Homotetramer.</text>
</comment>
<organism evidence="11 12">
    <name type="scientific">Spiribacter curvatus</name>
    <dbReference type="NCBI Taxonomy" id="1335757"/>
    <lineage>
        <taxon>Bacteria</taxon>
        <taxon>Pseudomonadati</taxon>
        <taxon>Pseudomonadota</taxon>
        <taxon>Gammaproteobacteria</taxon>
        <taxon>Chromatiales</taxon>
        <taxon>Ectothiorhodospiraceae</taxon>
        <taxon>Spiribacter</taxon>
    </lineage>
</organism>
<sequence>MSENRSDAPLREDIRQLGGLLGSTIHEQSGAHVYETVEEIRGLAKSARAGDEAAARALEKRLGELPDEMIVPVVRAFSQFLNLANIAEQHHRIRRSRAWVRDTQTGPLRGSLEEFFKRMEASGNNDSLHETVASLDIELVLTAHPTEVMRRSLLQKYNHIAELLGDGDRLDPTPEEIEEVHQSLKREITAAWETDEIRRRRPAPQDEARWGLAVIEQTLWDVVPHFLRRLDRNLQRQTGKPLALDAAPIHFGSWMGGDRDGNPRVTSTVTREVCLLNRWKAVELYERQINELVEELSLQCASDELRGWVGDAWEPYRTALKAVRDRLVATRHGSPPPPPGGGVGPGATRHWLDARLAGRRPTDGLIYWRTDELREPLMICYRSLHESGAGMIAEGRLKDLLRRLSVFGLTLMRVDIRQESTRHTDALNALTEALGIGSYAVWDEQERQRFLIRELGSRRPLIPRDFEPDEEVAEVLDTCRVIAEMGSDSLGAYVISMASKPSDILGVKLLQKEVGVRSPLRVVPLFETLTDLQGAQTCLEQLIDIDWYREHIDGVQEVMIGYSDSGKDASHLTAAWALYQTQEQLVETARRQGINLKLFHGRGGSIGRGGGPTHAAILSQPPGSVDGRLRVTEQGEVIQAKFGLPGIAERNLELYITAVAEATLVPPNPPESGWREIMDRLAERSCEVYRDMVRETPEFIEYFRHATPEHEISHLAIGSRPARRKPTQGVESLRAIPWIFAWTQTRLLLPAWLGAGSALAESLDAGRRDTLHHMYEAWPFFRAFIDMMEMVLAKSDPAVSAWYDARLVPQALHGLGEGLRERHAETRHTVLEVSQHDEPLDDAPVVQRSVGLRNPYVDPLNLLQVELLDRVRHGHEEDLRDALMICINGIAAGMRNTG</sequence>
<dbReference type="Pfam" id="PF00311">
    <property type="entry name" value="PEPcase"/>
    <property type="match status" value="1"/>
</dbReference>
<evidence type="ECO:0000256" key="6">
    <source>
        <dbReference type="ARBA" id="ARBA00023239"/>
    </source>
</evidence>
<feature type="active site" evidence="9">
    <location>
        <position position="567"/>
    </location>
</feature>
<dbReference type="GO" id="GO:0000287">
    <property type="term" value="F:magnesium ion binding"/>
    <property type="evidence" value="ECO:0007669"/>
    <property type="project" value="UniProtKB-UniRule"/>
</dbReference>
<dbReference type="PANTHER" id="PTHR30523:SF6">
    <property type="entry name" value="PHOSPHOENOLPYRUVATE CARBOXYLASE"/>
    <property type="match status" value="1"/>
</dbReference>
<evidence type="ECO:0000313" key="12">
    <source>
        <dbReference type="Proteomes" id="UP000017640"/>
    </source>
</evidence>
<dbReference type="Gene3D" id="1.20.1440.90">
    <property type="entry name" value="Phosphoenolpyruvate/pyruvate domain"/>
    <property type="match status" value="1"/>
</dbReference>
<dbReference type="GO" id="GO:0006107">
    <property type="term" value="P:oxaloacetate metabolic process"/>
    <property type="evidence" value="ECO:0007669"/>
    <property type="project" value="UniProtKB-UniRule"/>
</dbReference>
<dbReference type="Proteomes" id="UP000017640">
    <property type="component" value="Chromosome"/>
</dbReference>
<protein>
    <recommendedName>
        <fullName evidence="4 9">Phosphoenolpyruvate carboxylase</fullName>
        <shortName evidence="9">PEPC</shortName>
        <shortName evidence="9">PEPCase</shortName>
        <ecNumber evidence="3 9">4.1.1.31</ecNumber>
    </recommendedName>
</protein>
<dbReference type="RefSeq" id="WP_023365181.1">
    <property type="nucleotide sequence ID" value="NC_022664.1"/>
</dbReference>
<keyword evidence="5 9" id="KW-0460">Magnesium</keyword>
<dbReference type="EC" id="4.1.1.31" evidence="3 9"/>
<evidence type="ECO:0000256" key="2">
    <source>
        <dbReference type="ARBA" id="ARBA00008346"/>
    </source>
</evidence>
<evidence type="ECO:0000256" key="1">
    <source>
        <dbReference type="ARBA" id="ARBA00003670"/>
    </source>
</evidence>
<dbReference type="GO" id="GO:0005829">
    <property type="term" value="C:cytosol"/>
    <property type="evidence" value="ECO:0007669"/>
    <property type="project" value="TreeGrafter"/>
</dbReference>
<dbReference type="PROSITE" id="PS00781">
    <property type="entry name" value="PEPCASE_1"/>
    <property type="match status" value="1"/>
</dbReference>
<keyword evidence="7 9" id="KW-0120">Carbon dioxide fixation</keyword>
<dbReference type="GO" id="GO:0008964">
    <property type="term" value="F:phosphoenolpyruvate carboxylase activity"/>
    <property type="evidence" value="ECO:0007669"/>
    <property type="project" value="UniProtKB-UniRule"/>
</dbReference>
<dbReference type="PATRIC" id="fig|1335757.3.peg.223"/>
<dbReference type="InterPro" id="IPR021135">
    <property type="entry name" value="PEP_COase"/>
</dbReference>
<dbReference type="NCBIfam" id="NF000584">
    <property type="entry name" value="PRK00009.1"/>
    <property type="match status" value="1"/>
</dbReference>
<dbReference type="AlphaFoldDB" id="U5T148"/>
<dbReference type="PRINTS" id="PR00150">
    <property type="entry name" value="PEPCARBXLASE"/>
</dbReference>
<evidence type="ECO:0000256" key="10">
    <source>
        <dbReference type="PROSITE-ProRule" id="PRU10111"/>
    </source>
</evidence>
<evidence type="ECO:0000256" key="9">
    <source>
        <dbReference type="HAMAP-Rule" id="MF_00595"/>
    </source>
</evidence>
<dbReference type="EMBL" id="CP005990">
    <property type="protein sequence ID" value="AGY91249.1"/>
    <property type="molecule type" value="Genomic_DNA"/>
</dbReference>
<dbReference type="STRING" id="1335757.SPICUR_01135"/>
<dbReference type="InterPro" id="IPR015813">
    <property type="entry name" value="Pyrv/PenolPyrv_kinase-like_dom"/>
</dbReference>
<dbReference type="eggNOG" id="COG2352">
    <property type="taxonomic scope" value="Bacteria"/>
</dbReference>
<accession>U5T148</accession>
<dbReference type="PANTHER" id="PTHR30523">
    <property type="entry name" value="PHOSPHOENOLPYRUVATE CARBOXYLASE"/>
    <property type="match status" value="1"/>
</dbReference>
<dbReference type="GO" id="GO:0006099">
    <property type="term" value="P:tricarboxylic acid cycle"/>
    <property type="evidence" value="ECO:0007669"/>
    <property type="project" value="InterPro"/>
</dbReference>
<comment type="similarity">
    <text evidence="2 9">Belongs to the PEPCase type 1 family.</text>
</comment>
<evidence type="ECO:0000256" key="8">
    <source>
        <dbReference type="ARBA" id="ARBA00048995"/>
    </source>
</evidence>
<name>U5T148_9GAMM</name>
<dbReference type="HAMAP" id="MF_00595">
    <property type="entry name" value="PEPcase_type1"/>
    <property type="match status" value="1"/>
</dbReference>
<keyword evidence="12" id="KW-1185">Reference proteome</keyword>
<dbReference type="KEGG" id="spiu:SPICUR_01135"/>
<dbReference type="SUPFAM" id="SSF51621">
    <property type="entry name" value="Phosphoenolpyruvate/pyruvate domain"/>
    <property type="match status" value="1"/>
</dbReference>
<evidence type="ECO:0000256" key="5">
    <source>
        <dbReference type="ARBA" id="ARBA00022842"/>
    </source>
</evidence>
<comment type="catalytic activity">
    <reaction evidence="8 9">
        <text>oxaloacetate + phosphate = phosphoenolpyruvate + hydrogencarbonate</text>
        <dbReference type="Rhea" id="RHEA:28370"/>
        <dbReference type="ChEBI" id="CHEBI:16452"/>
        <dbReference type="ChEBI" id="CHEBI:17544"/>
        <dbReference type="ChEBI" id="CHEBI:43474"/>
        <dbReference type="ChEBI" id="CHEBI:58702"/>
        <dbReference type="EC" id="4.1.1.31"/>
    </reaction>
</comment>
<dbReference type="InterPro" id="IPR022805">
    <property type="entry name" value="PEP_COase_bac/pln-type"/>
</dbReference>
<dbReference type="InterPro" id="IPR018129">
    <property type="entry name" value="PEP_COase_Lys_AS"/>
</dbReference>
<dbReference type="HOGENOM" id="CLU_006557_2_0_6"/>
<evidence type="ECO:0000256" key="7">
    <source>
        <dbReference type="ARBA" id="ARBA00023300"/>
    </source>
</evidence>
<gene>
    <name evidence="9" type="primary">ppc</name>
    <name evidence="11" type="ORF">SPICUR_01135</name>
</gene>
<reference evidence="11 12" key="1">
    <citation type="journal article" date="2013" name="BMC Genomics">
        <title>Genomes of "Spiribacter", a streamlined, successful halophilic bacterium.</title>
        <authorList>
            <person name="Lopez-Perez M."/>
            <person name="Ghai R."/>
            <person name="Leon M.J."/>
            <person name="Rodriguez-Olmos A."/>
            <person name="Copa-Patino J.L."/>
            <person name="Soliveri J."/>
            <person name="Sanchez-Porro C."/>
            <person name="Ventosa A."/>
            <person name="Rodriguez-Valera F."/>
        </authorList>
    </citation>
    <scope>NUCLEOTIDE SEQUENCE [LARGE SCALE GENOMIC DNA]</scope>
    <source>
        <strain evidence="11 12">UAH-SP71</strain>
    </source>
</reference>
<keyword evidence="6 9" id="KW-0456">Lyase</keyword>
<comment type="function">
    <text evidence="1 9">Forms oxaloacetate, a four-carbon dicarboxylic acid source for the tricarboxylic acid cycle.</text>
</comment>
<dbReference type="OrthoDB" id="9768133at2"/>
<feature type="active site" evidence="9 10">
    <location>
        <position position="144"/>
    </location>
</feature>
<dbReference type="GO" id="GO:0015977">
    <property type="term" value="P:carbon fixation"/>
    <property type="evidence" value="ECO:0007669"/>
    <property type="project" value="UniProtKB-UniRule"/>
</dbReference>
<evidence type="ECO:0000256" key="3">
    <source>
        <dbReference type="ARBA" id="ARBA00012305"/>
    </source>
</evidence>
<evidence type="ECO:0000256" key="4">
    <source>
        <dbReference type="ARBA" id="ARBA00022419"/>
    </source>
</evidence>